<dbReference type="OrthoDB" id="5386330at2759"/>
<protein>
    <submittedName>
        <fullName evidence="1">Uncharacterized protein</fullName>
    </submittedName>
</protein>
<sequence length="159" mass="17902">MYSAPLISEEVAVKCLHQVSIKDLGFLYSCLDIYPEHSEVILKLADLVQRAVQIYLARASKAPDDDISILVQLFLIEASLFNAASPGGHILIWPFFIVGAECSLEEDRDFVTEQLKSLWRFTGFGNTLYAIELLNKIWHGEYGGCWTEVLGEKVQGFIM</sequence>
<evidence type="ECO:0000313" key="1">
    <source>
        <dbReference type="EMBL" id="KAJ5087909.1"/>
    </source>
</evidence>
<dbReference type="EMBL" id="JAPQKH010000007">
    <property type="protein sequence ID" value="KAJ5087909.1"/>
    <property type="molecule type" value="Genomic_DNA"/>
</dbReference>
<comment type="caution">
    <text evidence="1">The sequence shown here is derived from an EMBL/GenBank/DDBJ whole genome shotgun (WGS) entry which is preliminary data.</text>
</comment>
<organism evidence="1 2">
    <name type="scientific">Penicillium angulare</name>
    <dbReference type="NCBI Taxonomy" id="116970"/>
    <lineage>
        <taxon>Eukaryota</taxon>
        <taxon>Fungi</taxon>
        <taxon>Dikarya</taxon>
        <taxon>Ascomycota</taxon>
        <taxon>Pezizomycotina</taxon>
        <taxon>Eurotiomycetes</taxon>
        <taxon>Eurotiomycetidae</taxon>
        <taxon>Eurotiales</taxon>
        <taxon>Aspergillaceae</taxon>
        <taxon>Penicillium</taxon>
    </lineage>
</organism>
<dbReference type="Proteomes" id="UP001149165">
    <property type="component" value="Unassembled WGS sequence"/>
</dbReference>
<reference evidence="1" key="2">
    <citation type="journal article" date="2023" name="IMA Fungus">
        <title>Comparative genomic study of the Penicillium genus elucidates a diverse pangenome and 15 lateral gene transfer events.</title>
        <authorList>
            <person name="Petersen C."/>
            <person name="Sorensen T."/>
            <person name="Nielsen M.R."/>
            <person name="Sondergaard T.E."/>
            <person name="Sorensen J.L."/>
            <person name="Fitzpatrick D.A."/>
            <person name="Frisvad J.C."/>
            <person name="Nielsen K.L."/>
        </authorList>
    </citation>
    <scope>NUCLEOTIDE SEQUENCE</scope>
    <source>
        <strain evidence="1">IBT 30069</strain>
    </source>
</reference>
<dbReference type="AlphaFoldDB" id="A0A9W9EU11"/>
<reference evidence="1" key="1">
    <citation type="submission" date="2022-11" db="EMBL/GenBank/DDBJ databases">
        <authorList>
            <person name="Petersen C."/>
        </authorList>
    </citation>
    <scope>NUCLEOTIDE SEQUENCE</scope>
    <source>
        <strain evidence="1">IBT 30069</strain>
    </source>
</reference>
<gene>
    <name evidence="1" type="ORF">N7456_011525</name>
</gene>
<accession>A0A9W9EU11</accession>
<dbReference type="Pfam" id="PF11951">
    <property type="entry name" value="Fungal_trans_2"/>
    <property type="match status" value="1"/>
</dbReference>
<evidence type="ECO:0000313" key="2">
    <source>
        <dbReference type="Proteomes" id="UP001149165"/>
    </source>
</evidence>
<dbReference type="InterPro" id="IPR021858">
    <property type="entry name" value="Fun_TF"/>
</dbReference>
<name>A0A9W9EU11_9EURO</name>
<proteinExistence type="predicted"/>
<keyword evidence="2" id="KW-1185">Reference proteome</keyword>